<dbReference type="EMBL" id="CP100355">
    <property type="protein sequence ID" value="UTF54852.1"/>
    <property type="molecule type" value="Genomic_DNA"/>
</dbReference>
<sequence>MSIQHPGGDPNANLYAQLKQDVLERIPHITTVEYVPDDVQAKQLQATFDPTRLDPQTGPESPKLIIAWYRQTPHDWFRVNYTDPNTGFHAGWHQDEDHPDLGRAHFQYKTETGEDRWGITFEHETPSLILWEIIDELLEEVLPTYQYYSHS</sequence>
<dbReference type="GeneID" id="73289621"/>
<dbReference type="RefSeq" id="WP_254159569.1">
    <property type="nucleotide sequence ID" value="NZ_CP100355.1"/>
</dbReference>
<proteinExistence type="predicted"/>
<evidence type="ECO:0000313" key="2">
    <source>
        <dbReference type="Proteomes" id="UP001056855"/>
    </source>
</evidence>
<organism evidence="1 2">
    <name type="scientific">Natronosalvus rutilus</name>
    <dbReference type="NCBI Taxonomy" id="2953753"/>
    <lineage>
        <taxon>Archaea</taxon>
        <taxon>Methanobacteriati</taxon>
        <taxon>Methanobacteriota</taxon>
        <taxon>Stenosarchaea group</taxon>
        <taxon>Halobacteria</taxon>
        <taxon>Halobacteriales</taxon>
        <taxon>Natrialbaceae</taxon>
        <taxon>Natronosalvus</taxon>
    </lineage>
</organism>
<accession>A0A9E7SWB1</accession>
<dbReference type="AlphaFoldDB" id="A0A9E7SWB1"/>
<name>A0A9E7SWB1_9EURY</name>
<dbReference type="KEGG" id="sawl:NGM29_06205"/>
<reference evidence="1" key="1">
    <citation type="submission" date="2022-06" db="EMBL/GenBank/DDBJ databases">
        <title>Diverse halophilic archaea isolated from saline environments.</title>
        <authorList>
            <person name="Cui H.-L."/>
        </authorList>
    </citation>
    <scope>NUCLEOTIDE SEQUENCE</scope>
    <source>
        <strain evidence="1">WLHS1</strain>
    </source>
</reference>
<keyword evidence="2" id="KW-1185">Reference proteome</keyword>
<protein>
    <submittedName>
        <fullName evidence="1">Uncharacterized protein</fullName>
    </submittedName>
</protein>
<dbReference type="Proteomes" id="UP001056855">
    <property type="component" value="Chromosome"/>
</dbReference>
<gene>
    <name evidence="1" type="ORF">NGM29_06205</name>
</gene>
<evidence type="ECO:0000313" key="1">
    <source>
        <dbReference type="EMBL" id="UTF54852.1"/>
    </source>
</evidence>